<feature type="region of interest" description="Disordered" evidence="1">
    <location>
        <begin position="214"/>
        <end position="257"/>
    </location>
</feature>
<evidence type="ECO:0000259" key="4">
    <source>
        <dbReference type="Pfam" id="PF14111"/>
    </source>
</evidence>
<feature type="compositionally biased region" description="Basic and acidic residues" evidence="1">
    <location>
        <begin position="214"/>
        <end position="228"/>
    </location>
</feature>
<keyword evidence="6" id="KW-1185">Reference proteome</keyword>
<dbReference type="SUPFAM" id="SSF53098">
    <property type="entry name" value="Ribonuclease H-like"/>
    <property type="match status" value="1"/>
</dbReference>
<dbReference type="PANTHER" id="PTHR31286">
    <property type="entry name" value="GLYCINE-RICH CELL WALL STRUCTURAL PROTEIN 1.8-LIKE"/>
    <property type="match status" value="1"/>
</dbReference>
<dbReference type="GO" id="GO:0004523">
    <property type="term" value="F:RNA-DNA hybrid ribonuclease activity"/>
    <property type="evidence" value="ECO:0007669"/>
    <property type="project" value="InterPro"/>
</dbReference>
<feature type="compositionally biased region" description="Basic and acidic residues" evidence="1">
    <location>
        <begin position="394"/>
        <end position="404"/>
    </location>
</feature>
<feature type="domain" description="RNase H type-1" evidence="3">
    <location>
        <begin position="948"/>
        <end position="1065"/>
    </location>
</feature>
<feature type="region of interest" description="Disordered" evidence="1">
    <location>
        <begin position="312"/>
        <end position="439"/>
    </location>
</feature>
<dbReference type="CDD" id="cd06222">
    <property type="entry name" value="RNase_H_like"/>
    <property type="match status" value="1"/>
</dbReference>
<evidence type="ECO:0008006" key="7">
    <source>
        <dbReference type="Google" id="ProtNLM"/>
    </source>
</evidence>
<dbReference type="InterPro" id="IPR036691">
    <property type="entry name" value="Endo/exonu/phosph_ase_sf"/>
</dbReference>
<feature type="domain" description="Endonuclease/exonuclease/phosphatase" evidence="2">
    <location>
        <begin position="579"/>
        <end position="783"/>
    </location>
</feature>
<comment type="caution">
    <text evidence="5">The sequence shown here is derived from an EMBL/GenBank/DDBJ whole genome shotgun (WGS) entry which is preliminary data.</text>
</comment>
<feature type="compositionally biased region" description="Basic and acidic residues" evidence="1">
    <location>
        <begin position="1"/>
        <end position="19"/>
    </location>
</feature>
<feature type="region of interest" description="Disordered" evidence="1">
    <location>
        <begin position="506"/>
        <end position="543"/>
    </location>
</feature>
<evidence type="ECO:0000259" key="3">
    <source>
        <dbReference type="Pfam" id="PF13456"/>
    </source>
</evidence>
<dbReference type="Pfam" id="PF14111">
    <property type="entry name" value="DUF4283"/>
    <property type="match status" value="1"/>
</dbReference>
<evidence type="ECO:0000256" key="1">
    <source>
        <dbReference type="SAM" id="MobiDB-lite"/>
    </source>
</evidence>
<dbReference type="GO" id="GO:0003676">
    <property type="term" value="F:nucleic acid binding"/>
    <property type="evidence" value="ECO:0007669"/>
    <property type="project" value="InterPro"/>
</dbReference>
<dbReference type="InterPro" id="IPR044730">
    <property type="entry name" value="RNase_H-like_dom_plant"/>
</dbReference>
<reference evidence="5 6" key="1">
    <citation type="submission" date="2020-02" db="EMBL/GenBank/DDBJ databases">
        <authorList>
            <person name="Ma Q."/>
            <person name="Huang Y."/>
            <person name="Song X."/>
            <person name="Pei D."/>
        </authorList>
    </citation>
    <scope>NUCLEOTIDE SEQUENCE [LARGE SCALE GENOMIC DNA]</scope>
    <source>
        <strain evidence="5">Sxm20200214</strain>
        <tissue evidence="5">Leaf</tissue>
    </source>
</reference>
<dbReference type="InterPro" id="IPR002156">
    <property type="entry name" value="RNaseH_domain"/>
</dbReference>
<feature type="compositionally biased region" description="Basic and acidic residues" evidence="1">
    <location>
        <begin position="319"/>
        <end position="328"/>
    </location>
</feature>
<dbReference type="InterPro" id="IPR025558">
    <property type="entry name" value="DUF4283"/>
</dbReference>
<sequence>MSRRYSRDEKGKRKEESPPLRKPLVRIPETNVSDLIERNKLTLIGRVTNPSIQKTRALVDFFLQQWHVVGRITGRDLGPSLVQFCFESEQDLQTILAKAPFHFKNWMFILRRWEPIVSESFPALIPFWVRVHGIPLHYWKDETIEAIGAILGPIEDREVDKARFKVQINALKLLILKLDLQLPSREVVEVEVEYEKLGKHCFFCKSLTHEDSEKHRCPLSRGHTEGRRTLGITQQNTLDRIEEGRRRQEERRYSRFPNLPARKEARWTNSRNANREIKISSRGYSPRSEMGKSLNFEENRRRYDDRHLAFRYSTPRETQSQHDSHERISTSCRTQDYKVKESTGPAPPRQSQVSPAREAISSSHRSPVAAPTLEQRRRNLDSRLSDPRSGNLSTEERISAKERLSVNTRRTSGTERTEGEAVPHQDKDKLPMNPSSSTRTITAITRPSSSTIFETGRLGICERSPIRTLSEDRIHVSLRLGPLREDEENEEDNAFDLQLQQTLSSKAAGKKVATQIKDKKRPARNSPQGFPVKRRRTTKAHPSPRRKLMMDAITAGVRTQTKKKQKTTPATMTTIIPPRRIREFRKKISPAVLFLMETKNQDEALFKHFKNSALTNHFNVPPVGLVGGISLSWIDDLQVEILFSSPNIIDTKIEAHGTSSFVSFIYGAPNPSDRPALWSKFTELGAEREEAWLLTGDFNDLLDNSEKVGGPIRWEGSFLSFRSFVSQMGLWDLQHSSNHLSWRGTRYNYFIQTRLDRAMANCSWFERFPAGRCEYLRFEGSDHRPIVVHFDVSTRRKKGLFRFDRRLKDKPEVRQLVEAQWKKEPLDSVLTRFGNIRHSIIKWTREQNLNSNRAIQSAQQRLEEALSNPVPDAMLIGELTTTLESEYKEEELFWRQRSRILWLQCGDRNTAYFHAATRGRRAVNKFSVLEDVEGKARFKEQEIVQYAAWNPSTWNCGIGWLLRDADNAVAESSSSYRRYVPSALVAEALAVKAAITAAISSHVSSIRVYSDSKNLVSLLKNQGQDVVLKGVLHDINVLARSFSSISFIFAPRLKNVEADLLAKAALFPIDSDGTL</sequence>
<feature type="compositionally biased region" description="Polar residues" evidence="1">
    <location>
        <begin position="349"/>
        <end position="365"/>
    </location>
</feature>
<accession>A0A8X7R6I9</accession>
<dbReference type="InterPro" id="IPR005135">
    <property type="entry name" value="Endo/exonuclease/phosphatase"/>
</dbReference>
<evidence type="ECO:0000259" key="2">
    <source>
        <dbReference type="Pfam" id="PF03372"/>
    </source>
</evidence>
<dbReference type="EMBL" id="JAAMPC010000011">
    <property type="protein sequence ID" value="KAG2281365.1"/>
    <property type="molecule type" value="Genomic_DNA"/>
</dbReference>
<dbReference type="PANTHER" id="PTHR31286:SF163">
    <property type="entry name" value="ZINC KNUCKLE CX2CX4HX4C DOMAIN-CONTAINING PROTEIN"/>
    <property type="match status" value="1"/>
</dbReference>
<dbReference type="Proteomes" id="UP000886595">
    <property type="component" value="Unassembled WGS sequence"/>
</dbReference>
<organism evidence="5 6">
    <name type="scientific">Brassica carinata</name>
    <name type="common">Ethiopian mustard</name>
    <name type="synonym">Abyssinian cabbage</name>
    <dbReference type="NCBI Taxonomy" id="52824"/>
    <lineage>
        <taxon>Eukaryota</taxon>
        <taxon>Viridiplantae</taxon>
        <taxon>Streptophyta</taxon>
        <taxon>Embryophyta</taxon>
        <taxon>Tracheophyta</taxon>
        <taxon>Spermatophyta</taxon>
        <taxon>Magnoliopsida</taxon>
        <taxon>eudicotyledons</taxon>
        <taxon>Gunneridae</taxon>
        <taxon>Pentapetalae</taxon>
        <taxon>rosids</taxon>
        <taxon>malvids</taxon>
        <taxon>Brassicales</taxon>
        <taxon>Brassicaceae</taxon>
        <taxon>Brassiceae</taxon>
        <taxon>Brassica</taxon>
    </lineage>
</organism>
<gene>
    <name evidence="5" type="ORF">Bca52824_052585</name>
</gene>
<dbReference type="InterPro" id="IPR040256">
    <property type="entry name" value="At4g02000-like"/>
</dbReference>
<dbReference type="Gene3D" id="3.30.420.10">
    <property type="entry name" value="Ribonuclease H-like superfamily/Ribonuclease H"/>
    <property type="match status" value="1"/>
</dbReference>
<feature type="compositionally biased region" description="Basic and acidic residues" evidence="1">
    <location>
        <begin position="412"/>
        <end position="430"/>
    </location>
</feature>
<feature type="compositionally biased region" description="Basic residues" evidence="1">
    <location>
        <begin position="532"/>
        <end position="543"/>
    </location>
</feature>
<feature type="domain" description="DUF4283" evidence="4">
    <location>
        <begin position="36"/>
        <end position="115"/>
    </location>
</feature>
<feature type="compositionally biased region" description="Basic and acidic residues" evidence="1">
    <location>
        <begin position="239"/>
        <end position="253"/>
    </location>
</feature>
<feature type="compositionally biased region" description="Basic and acidic residues" evidence="1">
    <location>
        <begin position="374"/>
        <end position="386"/>
    </location>
</feature>
<dbReference type="Pfam" id="PF13456">
    <property type="entry name" value="RVT_3"/>
    <property type="match status" value="1"/>
</dbReference>
<name>A0A8X7R6I9_BRACI</name>
<protein>
    <recommendedName>
        <fullName evidence="7">RNase H type-1 domain-containing protein</fullName>
    </recommendedName>
</protein>
<dbReference type="SUPFAM" id="SSF56219">
    <property type="entry name" value="DNase I-like"/>
    <property type="match status" value="1"/>
</dbReference>
<dbReference type="AlphaFoldDB" id="A0A8X7R6I9"/>
<dbReference type="InterPro" id="IPR036397">
    <property type="entry name" value="RNaseH_sf"/>
</dbReference>
<dbReference type="InterPro" id="IPR012337">
    <property type="entry name" value="RNaseH-like_sf"/>
</dbReference>
<evidence type="ECO:0000313" key="5">
    <source>
        <dbReference type="EMBL" id="KAG2281365.1"/>
    </source>
</evidence>
<dbReference type="Pfam" id="PF03372">
    <property type="entry name" value="Exo_endo_phos"/>
    <property type="match status" value="1"/>
</dbReference>
<feature type="region of interest" description="Disordered" evidence="1">
    <location>
        <begin position="1"/>
        <end position="21"/>
    </location>
</feature>
<proteinExistence type="predicted"/>
<feature type="region of interest" description="Disordered" evidence="1">
    <location>
        <begin position="278"/>
        <end position="298"/>
    </location>
</feature>
<dbReference type="Gene3D" id="3.60.10.10">
    <property type="entry name" value="Endonuclease/exonuclease/phosphatase"/>
    <property type="match status" value="1"/>
</dbReference>
<dbReference type="OrthoDB" id="682893at2759"/>
<evidence type="ECO:0000313" key="6">
    <source>
        <dbReference type="Proteomes" id="UP000886595"/>
    </source>
</evidence>